<organism evidence="1 2">
    <name type="scientific">Penicillium canariense</name>
    <dbReference type="NCBI Taxonomy" id="189055"/>
    <lineage>
        <taxon>Eukaryota</taxon>
        <taxon>Fungi</taxon>
        <taxon>Dikarya</taxon>
        <taxon>Ascomycota</taxon>
        <taxon>Pezizomycotina</taxon>
        <taxon>Eurotiomycetes</taxon>
        <taxon>Eurotiomycetidae</taxon>
        <taxon>Eurotiales</taxon>
        <taxon>Aspergillaceae</taxon>
        <taxon>Penicillium</taxon>
    </lineage>
</organism>
<proteinExistence type="predicted"/>
<sequence>MWRYMEESEKWRIRADKDRKGLNLGEIHRTWDEGFTTFVNVGKGDQVSWFIFTKTDRKFQYPNGPKFTRGTWLAGRDIYGYTHVGAGIKIWSVYENVTTSYVPLRKELASHGLGLISVFGGLRSQGASLAIEDAASLANHIVRMVNSTSGVLSLGDTTAALAKWGTGLRPRAKPSATQGQHLRG</sequence>
<dbReference type="RefSeq" id="XP_056548845.1">
    <property type="nucleotide sequence ID" value="XM_056685239.1"/>
</dbReference>
<dbReference type="EMBL" id="JAPQKN010000001">
    <property type="protein sequence ID" value="KAJ5177237.1"/>
    <property type="molecule type" value="Genomic_DNA"/>
</dbReference>
<keyword evidence="2" id="KW-1185">Reference proteome</keyword>
<dbReference type="OrthoDB" id="10029326at2759"/>
<evidence type="ECO:0000313" key="2">
    <source>
        <dbReference type="Proteomes" id="UP001149163"/>
    </source>
</evidence>
<protein>
    <submittedName>
        <fullName evidence="1">Uncharacterized protein</fullName>
    </submittedName>
</protein>
<evidence type="ECO:0000313" key="1">
    <source>
        <dbReference type="EMBL" id="KAJ5177237.1"/>
    </source>
</evidence>
<reference evidence="1" key="2">
    <citation type="journal article" date="2023" name="IMA Fungus">
        <title>Comparative genomic study of the Penicillium genus elucidates a diverse pangenome and 15 lateral gene transfer events.</title>
        <authorList>
            <person name="Petersen C."/>
            <person name="Sorensen T."/>
            <person name="Nielsen M.R."/>
            <person name="Sondergaard T.E."/>
            <person name="Sorensen J.L."/>
            <person name="Fitzpatrick D.A."/>
            <person name="Frisvad J.C."/>
            <person name="Nielsen K.L."/>
        </authorList>
    </citation>
    <scope>NUCLEOTIDE SEQUENCE</scope>
    <source>
        <strain evidence="1">IBT 26290</strain>
    </source>
</reference>
<gene>
    <name evidence="1" type="ORF">N7482_003114</name>
</gene>
<reference evidence="1" key="1">
    <citation type="submission" date="2022-11" db="EMBL/GenBank/DDBJ databases">
        <authorList>
            <person name="Petersen C."/>
        </authorList>
    </citation>
    <scope>NUCLEOTIDE SEQUENCE</scope>
    <source>
        <strain evidence="1">IBT 26290</strain>
    </source>
</reference>
<accession>A0A9W9IJ15</accession>
<name>A0A9W9IJ15_9EURO</name>
<comment type="caution">
    <text evidence="1">The sequence shown here is derived from an EMBL/GenBank/DDBJ whole genome shotgun (WGS) entry which is preliminary data.</text>
</comment>
<dbReference type="Proteomes" id="UP001149163">
    <property type="component" value="Unassembled WGS sequence"/>
</dbReference>
<dbReference type="GeneID" id="81424415"/>
<dbReference type="AlphaFoldDB" id="A0A9W9IJ15"/>